<dbReference type="HOGENOM" id="CLU_2698721_0_0_6"/>
<evidence type="ECO:0000313" key="1">
    <source>
        <dbReference type="EMBL" id="ADM97765.1"/>
    </source>
</evidence>
<accession>E0SHK0</accession>
<gene>
    <name evidence="1" type="ordered locus">Dda3937_00740</name>
</gene>
<dbReference type="Proteomes" id="UP000006859">
    <property type="component" value="Chromosome"/>
</dbReference>
<dbReference type="KEGG" id="ddd:Dda3937_00740"/>
<name>E0SHK0_DICD3</name>
<dbReference type="AlphaFoldDB" id="E0SHK0"/>
<protein>
    <submittedName>
        <fullName evidence="1">Uncharacterized protein</fullName>
    </submittedName>
</protein>
<evidence type="ECO:0000313" key="2">
    <source>
        <dbReference type="Proteomes" id="UP000006859"/>
    </source>
</evidence>
<proteinExistence type="predicted"/>
<reference evidence="1 2" key="1">
    <citation type="journal article" date="2011" name="J. Bacteriol.">
        <title>Genome sequence of the plant-pathogenic bacterium Dickeya dadantii 3937.</title>
        <authorList>
            <person name="Glasner J.D."/>
            <person name="Yang C.H."/>
            <person name="Reverchon S."/>
            <person name="Hugouvieux-Cotte-Pattat N."/>
            <person name="Condemine G."/>
            <person name="Bohin J.P."/>
            <person name="Van Gijsegem F."/>
            <person name="Yang S."/>
            <person name="Franza T."/>
            <person name="Expert D."/>
            <person name="Plunkett G. III"/>
            <person name="San Francisco M.J."/>
            <person name="Charkowski A.O."/>
            <person name="Py B."/>
            <person name="Bell K."/>
            <person name="Rauscher L."/>
            <person name="Rodriguez-Palenzuela P."/>
            <person name="Toussaint A."/>
            <person name="Holeva M.C."/>
            <person name="He S.Y."/>
            <person name="Douet V."/>
            <person name="Boccara M."/>
            <person name="Blanco C."/>
            <person name="Toth I."/>
            <person name="Anderson B.D."/>
            <person name="Biehl B.S."/>
            <person name="Mau B."/>
            <person name="Flynn S.M."/>
            <person name="Barras F."/>
            <person name="Lindeberg M."/>
            <person name="Birch P.R."/>
            <person name="Tsuyumu S."/>
            <person name="Shi X."/>
            <person name="Hibbing M."/>
            <person name="Yap M.N."/>
            <person name="Carpentier M."/>
            <person name="Dassa E."/>
            <person name="Umehara M."/>
            <person name="Kim J.F."/>
            <person name="Rusch M."/>
            <person name="Soni P."/>
            <person name="Mayhew G.F."/>
            <person name="Fouts D.E."/>
            <person name="Gill S.R."/>
            <person name="Blattner F.R."/>
            <person name="Keen N.T."/>
            <person name="Perna N.T."/>
        </authorList>
    </citation>
    <scope>NUCLEOTIDE SEQUENCE [LARGE SCALE GENOMIC DNA]</scope>
    <source>
        <strain evidence="1 2">3937</strain>
    </source>
</reference>
<organism evidence="1 2">
    <name type="scientific">Dickeya dadantii (strain 3937)</name>
    <name type="common">Erwinia chrysanthemi (strain 3937)</name>
    <dbReference type="NCBI Taxonomy" id="198628"/>
    <lineage>
        <taxon>Bacteria</taxon>
        <taxon>Pseudomonadati</taxon>
        <taxon>Pseudomonadota</taxon>
        <taxon>Gammaproteobacteria</taxon>
        <taxon>Enterobacterales</taxon>
        <taxon>Pectobacteriaceae</taxon>
        <taxon>Dickeya</taxon>
    </lineage>
</organism>
<sequence length="73" mass="8317">MRLVVPAIIVKIQIENEPCQSVNFRHWHSLSMSRVTLYPKGYNHPFSVLSPVKGFMLIPLKNKPPLRAAEMCG</sequence>
<keyword evidence="2" id="KW-1185">Reference proteome</keyword>
<dbReference type="EMBL" id="CP002038">
    <property type="protein sequence ID" value="ADM97765.1"/>
    <property type="molecule type" value="Genomic_DNA"/>
</dbReference>
<dbReference type="STRING" id="198628.Dda3937_00740"/>